<dbReference type="GO" id="GO:0043709">
    <property type="term" value="P:cell adhesion involved in single-species biofilm formation"/>
    <property type="evidence" value="ECO:0007669"/>
    <property type="project" value="TreeGrafter"/>
</dbReference>
<accession>A0A1C2G2X8</accession>
<reference evidence="3 4" key="1">
    <citation type="submission" date="2018-02" db="EMBL/GenBank/DDBJ databases">
        <title>Insights into the biology of acidophilic members of the Acidiferrobacteraceae family derived from comparative genomic analyses.</title>
        <authorList>
            <person name="Issotta F."/>
            <person name="Thyssen C."/>
            <person name="Mena C."/>
            <person name="Moya A."/>
            <person name="Bellenberg S."/>
            <person name="Sproer C."/>
            <person name="Covarrubias P.C."/>
            <person name="Sand W."/>
            <person name="Quatrini R."/>
            <person name="Vera M."/>
        </authorList>
    </citation>
    <scope>NUCLEOTIDE SEQUENCE [LARGE SCALE GENOMIC DNA]</scope>
    <source>
        <strain evidence="4">m-1</strain>
    </source>
</reference>
<dbReference type="InterPro" id="IPR050469">
    <property type="entry name" value="Diguanylate_Cyclase"/>
</dbReference>
<dbReference type="AlphaFoldDB" id="A0A1C2G2X8"/>
<dbReference type="Pfam" id="PF00990">
    <property type="entry name" value="GGDEF"/>
    <property type="match status" value="1"/>
</dbReference>
<dbReference type="SUPFAM" id="SSF55781">
    <property type="entry name" value="GAF domain-like"/>
    <property type="match status" value="1"/>
</dbReference>
<dbReference type="RefSeq" id="WP_065969464.1">
    <property type="nucleotide sequence ID" value="NZ_CP080624.1"/>
</dbReference>
<dbReference type="Pfam" id="PF01590">
    <property type="entry name" value="GAF"/>
    <property type="match status" value="1"/>
</dbReference>
<dbReference type="InterPro" id="IPR029787">
    <property type="entry name" value="Nucleotide_cyclase"/>
</dbReference>
<protein>
    <recommendedName>
        <fullName evidence="1">diguanylate cyclase</fullName>
        <ecNumber evidence="1">2.7.7.65</ecNumber>
    </recommendedName>
</protein>
<dbReference type="OrthoDB" id="9803824at2"/>
<gene>
    <name evidence="3" type="ORF">C4900_05565</name>
</gene>
<dbReference type="PROSITE" id="PS50887">
    <property type="entry name" value="GGDEF"/>
    <property type="match status" value="1"/>
</dbReference>
<sequence>MGPDESRGKIEGTGFDWLMQIAYLAGKSLDLDEALPATLTAMAELIPCEHAVILQLESEVLEVRAHWSRAGDHAAIETCAFKRSPELSLCDLDVIHAARDADIAALPYFRGEPGSERGVVVLTVPLAVDYVCVGRLDFIRDGAGEDFSAWERHFAQACARILALSVRNGAEYARVAWLAEHDHLTGIGNRRNFDRALNRELARAERYRRDVSLLLIDLDDFKEANTHLGLSGGDEILRRTAKVLAERARKGVDISCRIGGDEFAMILPEIGERLANELAVRLVKDVAESTMSLWPMRFSYSISTYPATSAEFLRRAADAQLLAAKSRKGRVAVPVRGAVQ</sequence>
<dbReference type="GO" id="GO:1902201">
    <property type="term" value="P:negative regulation of bacterial-type flagellum-dependent cell motility"/>
    <property type="evidence" value="ECO:0007669"/>
    <property type="project" value="TreeGrafter"/>
</dbReference>
<dbReference type="InterPro" id="IPR000160">
    <property type="entry name" value="GGDEF_dom"/>
</dbReference>
<comment type="caution">
    <text evidence="3">The sequence shown here is derived from an EMBL/GenBank/DDBJ whole genome shotgun (WGS) entry which is preliminary data.</text>
</comment>
<dbReference type="EMBL" id="PSYR01000001">
    <property type="protein sequence ID" value="RCN59186.1"/>
    <property type="molecule type" value="Genomic_DNA"/>
</dbReference>
<evidence type="ECO:0000256" key="2">
    <source>
        <dbReference type="ARBA" id="ARBA00034247"/>
    </source>
</evidence>
<dbReference type="SMART" id="SM00267">
    <property type="entry name" value="GGDEF"/>
    <property type="match status" value="1"/>
</dbReference>
<dbReference type="GO" id="GO:0005886">
    <property type="term" value="C:plasma membrane"/>
    <property type="evidence" value="ECO:0007669"/>
    <property type="project" value="TreeGrafter"/>
</dbReference>
<dbReference type="EC" id="2.7.7.65" evidence="1"/>
<dbReference type="SUPFAM" id="SSF55073">
    <property type="entry name" value="Nucleotide cyclase"/>
    <property type="match status" value="1"/>
</dbReference>
<dbReference type="SMART" id="SM00065">
    <property type="entry name" value="GAF"/>
    <property type="match status" value="1"/>
</dbReference>
<dbReference type="Gene3D" id="3.30.70.270">
    <property type="match status" value="1"/>
</dbReference>
<dbReference type="PANTHER" id="PTHR45138">
    <property type="entry name" value="REGULATORY COMPONENTS OF SENSORY TRANSDUCTION SYSTEM"/>
    <property type="match status" value="1"/>
</dbReference>
<organism evidence="3 4">
    <name type="scientific">Acidiferrobacter thiooxydans</name>
    <dbReference type="NCBI Taxonomy" id="163359"/>
    <lineage>
        <taxon>Bacteria</taxon>
        <taxon>Pseudomonadati</taxon>
        <taxon>Pseudomonadota</taxon>
        <taxon>Gammaproteobacteria</taxon>
        <taxon>Acidiferrobacterales</taxon>
        <taxon>Acidiferrobacteraceae</taxon>
        <taxon>Acidiferrobacter</taxon>
    </lineage>
</organism>
<dbReference type="InterPro" id="IPR029016">
    <property type="entry name" value="GAF-like_dom_sf"/>
</dbReference>
<dbReference type="CDD" id="cd01949">
    <property type="entry name" value="GGDEF"/>
    <property type="match status" value="1"/>
</dbReference>
<dbReference type="PANTHER" id="PTHR45138:SF9">
    <property type="entry name" value="DIGUANYLATE CYCLASE DGCM-RELATED"/>
    <property type="match status" value="1"/>
</dbReference>
<keyword evidence="4" id="KW-1185">Reference proteome</keyword>
<dbReference type="InterPro" id="IPR043128">
    <property type="entry name" value="Rev_trsase/Diguanyl_cyclase"/>
</dbReference>
<dbReference type="GO" id="GO:0052621">
    <property type="term" value="F:diguanylate cyclase activity"/>
    <property type="evidence" value="ECO:0007669"/>
    <property type="project" value="UniProtKB-EC"/>
</dbReference>
<proteinExistence type="predicted"/>
<evidence type="ECO:0000313" key="3">
    <source>
        <dbReference type="EMBL" id="RCN59186.1"/>
    </source>
</evidence>
<dbReference type="NCBIfam" id="TIGR00254">
    <property type="entry name" value="GGDEF"/>
    <property type="match status" value="1"/>
</dbReference>
<comment type="catalytic activity">
    <reaction evidence="2">
        <text>2 GTP = 3',3'-c-di-GMP + 2 diphosphate</text>
        <dbReference type="Rhea" id="RHEA:24898"/>
        <dbReference type="ChEBI" id="CHEBI:33019"/>
        <dbReference type="ChEBI" id="CHEBI:37565"/>
        <dbReference type="ChEBI" id="CHEBI:58805"/>
        <dbReference type="EC" id="2.7.7.65"/>
    </reaction>
</comment>
<evidence type="ECO:0000313" key="4">
    <source>
        <dbReference type="Proteomes" id="UP000253250"/>
    </source>
</evidence>
<dbReference type="Proteomes" id="UP000253250">
    <property type="component" value="Unassembled WGS sequence"/>
</dbReference>
<dbReference type="InterPro" id="IPR003018">
    <property type="entry name" value="GAF"/>
</dbReference>
<name>A0A1C2G2X8_9GAMM</name>
<dbReference type="STRING" id="163359.A9R16_09635"/>
<evidence type="ECO:0000256" key="1">
    <source>
        <dbReference type="ARBA" id="ARBA00012528"/>
    </source>
</evidence>
<dbReference type="Gene3D" id="3.30.450.40">
    <property type="match status" value="1"/>
</dbReference>